<feature type="signal peptide" evidence="1">
    <location>
        <begin position="1"/>
        <end position="24"/>
    </location>
</feature>
<dbReference type="SMART" id="SM00014">
    <property type="entry name" value="acidPPc"/>
    <property type="match status" value="1"/>
</dbReference>
<dbReference type="InterPro" id="IPR036938">
    <property type="entry name" value="PAP2/HPO_sf"/>
</dbReference>
<evidence type="ECO:0000259" key="2">
    <source>
        <dbReference type="SMART" id="SM00014"/>
    </source>
</evidence>
<protein>
    <submittedName>
        <fullName evidence="3">Putative phosphatase</fullName>
    </submittedName>
</protein>
<feature type="domain" description="Phosphatidic acid phosphatase type 2/haloperoxidase" evidence="2">
    <location>
        <begin position="159"/>
        <end position="275"/>
    </location>
</feature>
<evidence type="ECO:0000256" key="1">
    <source>
        <dbReference type="SAM" id="SignalP"/>
    </source>
</evidence>
<dbReference type="PRINTS" id="PR00483">
    <property type="entry name" value="BACPHPHTASE"/>
</dbReference>
<name>A0A0B6THH0_9CORY</name>
<dbReference type="Proteomes" id="UP000031928">
    <property type="component" value="Chromosome"/>
</dbReference>
<dbReference type="InterPro" id="IPR000326">
    <property type="entry name" value="PAP2/HPO"/>
</dbReference>
<accession>A0A0B6THH0</accession>
<dbReference type="InterPro" id="IPR001011">
    <property type="entry name" value="Acid_Pase_classA_bac"/>
</dbReference>
<dbReference type="GO" id="GO:0003993">
    <property type="term" value="F:acid phosphatase activity"/>
    <property type="evidence" value="ECO:0007669"/>
    <property type="project" value="InterPro"/>
</dbReference>
<dbReference type="GO" id="GO:0030288">
    <property type="term" value="C:outer membrane-bounded periplasmic space"/>
    <property type="evidence" value="ECO:0007669"/>
    <property type="project" value="InterPro"/>
</dbReference>
<dbReference type="RefSeq" id="WP_042621840.1">
    <property type="nucleotide sequence ID" value="NZ_CP007790.1"/>
</dbReference>
<dbReference type="KEGG" id="cmq:B840_08885"/>
<proteinExistence type="predicted"/>
<dbReference type="HOGENOM" id="CLU_016419_0_0_11"/>
<dbReference type="Gene3D" id="1.20.144.10">
    <property type="entry name" value="Phosphatidic acid phosphatase type 2/haloperoxidase"/>
    <property type="match status" value="1"/>
</dbReference>
<evidence type="ECO:0000313" key="4">
    <source>
        <dbReference type="Proteomes" id="UP000031928"/>
    </source>
</evidence>
<gene>
    <name evidence="3" type="ORF">B840_08885</name>
</gene>
<dbReference type="Pfam" id="PF01569">
    <property type="entry name" value="PAP2"/>
    <property type="match status" value="1"/>
</dbReference>
<sequence length="404" mass="42228">MTTSRLGVPALLIALLVSAPTAAASPFGVPQVQVAGSSLGSAPVFHPGAPVPVPFTPDYLVGYVSDVSSHGLLTYHDVTAGFTALRANEELMARNLELTLAANNSATPELIARAQLDSAADSEGLLFALSDALGPELGAAMRDALAEKRLPKTEFLLGNGYSARAGGLASSLVFDKILHGYPRPFELAPETVVRHDLPGYQFYDSAGESRSFPSGHANQAVWVSTLLGLMLPELGPQILARGADSGYHRVVMGVHFPLDVVGGRMTGTAAAADRWNDPKMRDALQQAAAELRAELEWRTGRPLAPVPADAAVERYSGHLTFGLPPVGEVGAPMIVPPAAPDLLLAHHPELSYGQRAEVLRQTALPSGGPLDDPGPAGSWQRLNLAAAWTASVSVAPDGSVSVES</sequence>
<dbReference type="AlphaFoldDB" id="A0A0B6THH0"/>
<keyword evidence="4" id="KW-1185">Reference proteome</keyword>
<feature type="chain" id="PRO_5002109541" evidence="1">
    <location>
        <begin position="25"/>
        <end position="404"/>
    </location>
</feature>
<organism evidence="3 4">
    <name type="scientific">Corynebacterium marinum DSM 44953</name>
    <dbReference type="NCBI Taxonomy" id="1224162"/>
    <lineage>
        <taxon>Bacteria</taxon>
        <taxon>Bacillati</taxon>
        <taxon>Actinomycetota</taxon>
        <taxon>Actinomycetes</taxon>
        <taxon>Mycobacteriales</taxon>
        <taxon>Corynebacteriaceae</taxon>
        <taxon>Corynebacterium</taxon>
    </lineage>
</organism>
<reference evidence="3 4" key="1">
    <citation type="submission" date="2014-05" db="EMBL/GenBank/DDBJ databases">
        <title>Complete genome sequence of Corynebacterium marinum DSM 44953.</title>
        <authorList>
            <person name="Schaffert L."/>
            <person name="Albersmeier A."/>
            <person name="Kalinowski J."/>
            <person name="Ruckert C."/>
        </authorList>
    </citation>
    <scope>NUCLEOTIDE SEQUENCE [LARGE SCALE GENOMIC DNA]</scope>
    <source>
        <strain evidence="3 4">DSM 44953</strain>
    </source>
</reference>
<dbReference type="EMBL" id="CP007790">
    <property type="protein sequence ID" value="AJK69372.1"/>
    <property type="molecule type" value="Genomic_DNA"/>
</dbReference>
<keyword evidence="1" id="KW-0732">Signal</keyword>
<dbReference type="SUPFAM" id="SSF48317">
    <property type="entry name" value="Acid phosphatase/Vanadium-dependent haloperoxidase"/>
    <property type="match status" value="1"/>
</dbReference>
<evidence type="ECO:0000313" key="3">
    <source>
        <dbReference type="EMBL" id="AJK69372.1"/>
    </source>
</evidence>
<dbReference type="STRING" id="1224162.B840_08885"/>